<evidence type="ECO:0008006" key="2">
    <source>
        <dbReference type="Google" id="ProtNLM"/>
    </source>
</evidence>
<dbReference type="EMBL" id="BARS01029189">
    <property type="protein sequence ID" value="GAG01726.1"/>
    <property type="molecule type" value="Genomic_DNA"/>
</dbReference>
<organism evidence="1">
    <name type="scientific">marine sediment metagenome</name>
    <dbReference type="NCBI Taxonomy" id="412755"/>
    <lineage>
        <taxon>unclassified sequences</taxon>
        <taxon>metagenomes</taxon>
        <taxon>ecological metagenomes</taxon>
    </lineage>
</organism>
<evidence type="ECO:0000313" key="1">
    <source>
        <dbReference type="EMBL" id="GAG01726.1"/>
    </source>
</evidence>
<proteinExistence type="predicted"/>
<sequence length="74" mass="7566">MAISIQIRKTAEGEFAAAAFDANGDLLAVSESSSPSHAIGSVKSAVTRNHAGSSEKTASAVTFSPTRVVRAFSI</sequence>
<name>X0VMF1_9ZZZZ</name>
<gene>
    <name evidence="1" type="ORF">S01H1_45647</name>
</gene>
<comment type="caution">
    <text evidence="1">The sequence shown here is derived from an EMBL/GenBank/DDBJ whole genome shotgun (WGS) entry which is preliminary data.</text>
</comment>
<dbReference type="AlphaFoldDB" id="X0VMF1"/>
<reference evidence="1" key="1">
    <citation type="journal article" date="2014" name="Front. Microbiol.">
        <title>High frequency of phylogenetically diverse reductive dehalogenase-homologous genes in deep subseafloor sedimentary metagenomes.</title>
        <authorList>
            <person name="Kawai M."/>
            <person name="Futagami T."/>
            <person name="Toyoda A."/>
            <person name="Takaki Y."/>
            <person name="Nishi S."/>
            <person name="Hori S."/>
            <person name="Arai W."/>
            <person name="Tsubouchi T."/>
            <person name="Morono Y."/>
            <person name="Uchiyama I."/>
            <person name="Ito T."/>
            <person name="Fujiyama A."/>
            <person name="Inagaki F."/>
            <person name="Takami H."/>
        </authorList>
    </citation>
    <scope>NUCLEOTIDE SEQUENCE</scope>
    <source>
        <strain evidence="1">Expedition CK06-06</strain>
    </source>
</reference>
<accession>X0VMF1</accession>
<protein>
    <recommendedName>
        <fullName evidence="2">DUF1508 domain-containing protein</fullName>
    </recommendedName>
</protein>